<organism evidence="7">
    <name type="scientific">hydrothermal vent metagenome</name>
    <dbReference type="NCBI Taxonomy" id="652676"/>
    <lineage>
        <taxon>unclassified sequences</taxon>
        <taxon>metagenomes</taxon>
        <taxon>ecological metagenomes</taxon>
    </lineage>
</organism>
<dbReference type="GO" id="GO:0016740">
    <property type="term" value="F:transferase activity"/>
    <property type="evidence" value="ECO:0007669"/>
    <property type="project" value="UniProtKB-KW"/>
</dbReference>
<proteinExistence type="predicted"/>
<dbReference type="InterPro" id="IPR038063">
    <property type="entry name" value="Transpep_catalytic_dom"/>
</dbReference>
<evidence type="ECO:0000259" key="6">
    <source>
        <dbReference type="PROSITE" id="PS52029"/>
    </source>
</evidence>
<sequence>MKKVKKFPPPLLTIALASSLSCSVIADDVLLAEKQLLSGLKAIQTLSVDRALEDFNGLSERYPNYKLAQLIKADLLALKAGQKSILDKVHQKNPKSVAKLQDEAVVRWQFSQSDFPNNSAFEQYVLKTAQQPHLVLVSLSESRLYFYERDASGQMQQVADYYISMGRKGGGKQREGDLRTPIGVYHIIDLLPDDTLPDLYGVGALPLNYPNEWDLAHGKTGSGIWLHGTPRDTYIRSPKASRGCVVLNNTAMERLLAMYRLPFETPFLIVDNLNNLQLEQQASNNQEAKDLVLLEVKKWLNDHYIGVDWNSVSVYRYPDEKDLLYVTFPANVENQLVHQYWQRGDNGDWKLVIESQNVNSGKKV</sequence>
<evidence type="ECO:0000256" key="2">
    <source>
        <dbReference type="ARBA" id="ARBA00022679"/>
    </source>
</evidence>
<feature type="domain" description="L,D-TPase catalytic" evidence="6">
    <location>
        <begin position="133"/>
        <end position="270"/>
    </location>
</feature>
<dbReference type="EMBL" id="UOFC01000163">
    <property type="protein sequence ID" value="VAW47731.1"/>
    <property type="molecule type" value="Genomic_DNA"/>
</dbReference>
<evidence type="ECO:0000256" key="1">
    <source>
        <dbReference type="ARBA" id="ARBA00004752"/>
    </source>
</evidence>
<dbReference type="GO" id="GO:0071555">
    <property type="term" value="P:cell wall organization"/>
    <property type="evidence" value="ECO:0007669"/>
    <property type="project" value="UniProtKB-KW"/>
</dbReference>
<dbReference type="UniPathway" id="UPA00219"/>
<dbReference type="SUPFAM" id="SSF141523">
    <property type="entry name" value="L,D-transpeptidase catalytic domain-like"/>
    <property type="match status" value="1"/>
</dbReference>
<accession>A0A3B0VXH4</accession>
<evidence type="ECO:0000256" key="3">
    <source>
        <dbReference type="ARBA" id="ARBA00022960"/>
    </source>
</evidence>
<reference evidence="7" key="1">
    <citation type="submission" date="2018-06" db="EMBL/GenBank/DDBJ databases">
        <authorList>
            <person name="Zhirakovskaya E."/>
        </authorList>
    </citation>
    <scope>NUCLEOTIDE SEQUENCE</scope>
</reference>
<dbReference type="PANTHER" id="PTHR36699:SF1">
    <property type="entry name" value="L,D-TRANSPEPTIDASE YAFK-RELATED"/>
    <property type="match status" value="1"/>
</dbReference>
<dbReference type="GO" id="GO:0008360">
    <property type="term" value="P:regulation of cell shape"/>
    <property type="evidence" value="ECO:0007669"/>
    <property type="project" value="UniProtKB-KW"/>
</dbReference>
<protein>
    <recommendedName>
        <fullName evidence="6">L,D-TPase catalytic domain-containing protein</fullName>
    </recommendedName>
</protein>
<dbReference type="PROSITE" id="PS51257">
    <property type="entry name" value="PROKAR_LIPOPROTEIN"/>
    <property type="match status" value="1"/>
</dbReference>
<keyword evidence="3" id="KW-0133">Cell shape</keyword>
<keyword evidence="2" id="KW-0808">Transferase</keyword>
<dbReference type="Pfam" id="PF03734">
    <property type="entry name" value="YkuD"/>
    <property type="match status" value="1"/>
</dbReference>
<dbReference type="PANTHER" id="PTHR36699">
    <property type="entry name" value="LD-TRANSPEPTIDASE"/>
    <property type="match status" value="1"/>
</dbReference>
<dbReference type="AlphaFoldDB" id="A0A3B0VXH4"/>
<dbReference type="InterPro" id="IPR005490">
    <property type="entry name" value="LD_TPept_cat_dom"/>
</dbReference>
<gene>
    <name evidence="7" type="ORF">MNBD_GAMMA03-1230</name>
</gene>
<name>A0A3B0VXH4_9ZZZZ</name>
<evidence type="ECO:0000256" key="4">
    <source>
        <dbReference type="ARBA" id="ARBA00022984"/>
    </source>
</evidence>
<keyword evidence="5" id="KW-0961">Cell wall biogenesis/degradation</keyword>
<keyword evidence="4" id="KW-0573">Peptidoglycan synthesis</keyword>
<comment type="pathway">
    <text evidence="1">Cell wall biogenesis; peptidoglycan biosynthesis.</text>
</comment>
<dbReference type="Gene3D" id="2.40.440.10">
    <property type="entry name" value="L,D-transpeptidase catalytic domain-like"/>
    <property type="match status" value="1"/>
</dbReference>
<dbReference type="GO" id="GO:0009252">
    <property type="term" value="P:peptidoglycan biosynthetic process"/>
    <property type="evidence" value="ECO:0007669"/>
    <property type="project" value="UniProtKB-UniPathway"/>
</dbReference>
<dbReference type="PROSITE" id="PS52029">
    <property type="entry name" value="LD_TPASE"/>
    <property type="match status" value="1"/>
</dbReference>
<evidence type="ECO:0000256" key="5">
    <source>
        <dbReference type="ARBA" id="ARBA00023316"/>
    </source>
</evidence>
<evidence type="ECO:0000313" key="7">
    <source>
        <dbReference type="EMBL" id="VAW47731.1"/>
    </source>
</evidence>
<dbReference type="CDD" id="cd16913">
    <property type="entry name" value="YkuD_like"/>
    <property type="match status" value="1"/>
</dbReference>